<name>A0A158INW3_9BURK</name>
<comment type="caution">
    <text evidence="2">The sequence shown here is derived from an EMBL/GenBank/DDBJ whole genome shotgun (WGS) entry which is preliminary data.</text>
</comment>
<gene>
    <name evidence="2" type="ORF">AWB74_02773</name>
</gene>
<reference evidence="2" key="1">
    <citation type="submission" date="2016-01" db="EMBL/GenBank/DDBJ databases">
        <authorList>
            <person name="Peeters C."/>
        </authorList>
    </citation>
    <scope>NUCLEOTIDE SEQUENCE [LARGE SCALE GENOMIC DNA]</scope>
    <source>
        <strain evidence="2">LMG 29317</strain>
    </source>
</reference>
<evidence type="ECO:0000313" key="2">
    <source>
        <dbReference type="EMBL" id="SAL58294.1"/>
    </source>
</evidence>
<evidence type="ECO:0000313" key="3">
    <source>
        <dbReference type="Proteomes" id="UP000055019"/>
    </source>
</evidence>
<feature type="compositionally biased region" description="Basic and acidic residues" evidence="1">
    <location>
        <begin position="252"/>
        <end position="266"/>
    </location>
</feature>
<evidence type="ECO:0000256" key="1">
    <source>
        <dbReference type="SAM" id="MobiDB-lite"/>
    </source>
</evidence>
<dbReference type="EMBL" id="FCOM02000009">
    <property type="protein sequence ID" value="SAL58294.1"/>
    <property type="molecule type" value="Genomic_DNA"/>
</dbReference>
<accession>A0A158INW3</accession>
<feature type="region of interest" description="Disordered" evidence="1">
    <location>
        <begin position="252"/>
        <end position="280"/>
    </location>
</feature>
<organism evidence="2 3">
    <name type="scientific">Caballeronia arvi</name>
    <dbReference type="NCBI Taxonomy" id="1777135"/>
    <lineage>
        <taxon>Bacteria</taxon>
        <taxon>Pseudomonadati</taxon>
        <taxon>Pseudomonadota</taxon>
        <taxon>Betaproteobacteria</taxon>
        <taxon>Burkholderiales</taxon>
        <taxon>Burkholderiaceae</taxon>
        <taxon>Caballeronia</taxon>
    </lineage>
</organism>
<dbReference type="Proteomes" id="UP000055019">
    <property type="component" value="Unassembled WGS sequence"/>
</dbReference>
<sequence>MRDEIGANPASDAIDGRTELGMQGLERARRRFDFAEQTGAVLRVDVRQRVDRVIGESGDVESEQLTRIAIDIRKAVRAVIRASQLEHDCGQRPRDVVKTPLGLPRARFGVADIGDVDHRADDARALSVRRRERTGPEQAAARMILVIAEFRFDLLPLARIQRHGGQFVEHTAMFGAPRGDLEACTPKNVFAPHAERPFEGAIHRDIAIVHVLRDERIRHDLHHGLLKTELRTEALLGLYTPAHFLLQADEGAKRHEQHRGNADEGRQQAQGRDVPDCGNR</sequence>
<proteinExistence type="predicted"/>
<protein>
    <submittedName>
        <fullName evidence="2">Uncharacterized protein</fullName>
    </submittedName>
</protein>
<dbReference type="AlphaFoldDB" id="A0A158INW3"/>
<keyword evidence="3" id="KW-1185">Reference proteome</keyword>